<accession>A0A727YXB8</accession>
<dbReference type="EMBL" id="DAARFO010000037">
    <property type="protein sequence ID" value="HAE2228023.1"/>
    <property type="molecule type" value="Genomic_DNA"/>
</dbReference>
<comment type="caution">
    <text evidence="1">The sequence shown here is derived from an EMBL/GenBank/DDBJ whole genome shotgun (WGS) entry which is preliminary data.</text>
</comment>
<gene>
    <name evidence="1" type="ORF">G3246_003585</name>
</gene>
<dbReference type="Gene3D" id="3.90.70.170">
    <property type="match status" value="1"/>
</dbReference>
<sequence>KYKNEDCSICGLYCDGAYEPKPLYSSRKDWCTIL</sequence>
<name>A0A727YXB8_SALHO</name>
<evidence type="ECO:0000313" key="1">
    <source>
        <dbReference type="EMBL" id="HAE2228023.1"/>
    </source>
</evidence>
<protein>
    <submittedName>
        <fullName evidence="1">Virulence protein</fullName>
    </submittedName>
</protein>
<organism evidence="1">
    <name type="scientific">Salmonella enterica subsp. houtenae serovar 48:g,z51:-</name>
    <dbReference type="NCBI Taxonomy" id="1050190"/>
    <lineage>
        <taxon>Bacteria</taxon>
        <taxon>Pseudomonadati</taxon>
        <taxon>Pseudomonadota</taxon>
        <taxon>Gammaproteobacteria</taxon>
        <taxon>Enterobacterales</taxon>
        <taxon>Enterobacteriaceae</taxon>
        <taxon>Salmonella</taxon>
    </lineage>
</organism>
<reference evidence="1" key="1">
    <citation type="journal article" date="2018" name="Genome Biol.">
        <title>SKESA: strategic k-mer extension for scrupulous assemblies.</title>
        <authorList>
            <person name="Souvorov A."/>
            <person name="Agarwala R."/>
            <person name="Lipman D.J."/>
        </authorList>
    </citation>
    <scope>NUCLEOTIDE SEQUENCE</scope>
    <source>
        <strain evidence="1">12-2349</strain>
    </source>
</reference>
<proteinExistence type="predicted"/>
<reference evidence="1" key="2">
    <citation type="submission" date="2018-07" db="EMBL/GenBank/DDBJ databases">
        <authorList>
            <consortium name="NCBI Pathogen Detection Project"/>
        </authorList>
    </citation>
    <scope>NUCLEOTIDE SEQUENCE</scope>
    <source>
        <strain evidence="1">12-2349</strain>
    </source>
</reference>
<dbReference type="AlphaFoldDB" id="A0A727YXB8"/>
<feature type="non-terminal residue" evidence="1">
    <location>
        <position position="1"/>
    </location>
</feature>